<feature type="region of interest" description="Disordered" evidence="2">
    <location>
        <begin position="612"/>
        <end position="638"/>
    </location>
</feature>
<name>A0A197K1P2_9FUNG</name>
<dbReference type="PANTHER" id="PTHR45615">
    <property type="entry name" value="MYOSIN HEAVY CHAIN, NON-MUSCLE"/>
    <property type="match status" value="1"/>
</dbReference>
<feature type="region of interest" description="Disordered" evidence="2">
    <location>
        <begin position="665"/>
        <end position="877"/>
    </location>
</feature>
<feature type="coiled-coil region" evidence="1">
    <location>
        <begin position="1074"/>
        <end position="1101"/>
    </location>
</feature>
<proteinExistence type="predicted"/>
<evidence type="ECO:0000313" key="4">
    <source>
        <dbReference type="Proteomes" id="UP000078512"/>
    </source>
</evidence>
<feature type="region of interest" description="Disordered" evidence="2">
    <location>
        <begin position="506"/>
        <end position="545"/>
    </location>
</feature>
<feature type="compositionally biased region" description="Polar residues" evidence="2">
    <location>
        <begin position="178"/>
        <end position="203"/>
    </location>
</feature>
<feature type="compositionally biased region" description="Low complexity" evidence="2">
    <location>
        <begin position="262"/>
        <end position="280"/>
    </location>
</feature>
<dbReference type="EMBL" id="KV442034">
    <property type="protein sequence ID" value="OAQ30611.1"/>
    <property type="molecule type" value="Genomic_DNA"/>
</dbReference>
<feature type="compositionally biased region" description="Low complexity" evidence="2">
    <location>
        <begin position="803"/>
        <end position="817"/>
    </location>
</feature>
<dbReference type="GO" id="GO:0016460">
    <property type="term" value="C:myosin II complex"/>
    <property type="evidence" value="ECO:0007669"/>
    <property type="project" value="TreeGrafter"/>
</dbReference>
<feature type="compositionally biased region" description="Polar residues" evidence="2">
    <location>
        <begin position="281"/>
        <end position="292"/>
    </location>
</feature>
<feature type="compositionally biased region" description="Polar residues" evidence="2">
    <location>
        <begin position="1"/>
        <end position="10"/>
    </location>
</feature>
<feature type="compositionally biased region" description="Low complexity" evidence="2">
    <location>
        <begin position="232"/>
        <end position="246"/>
    </location>
</feature>
<dbReference type="GO" id="GO:0032982">
    <property type="term" value="C:myosin filament"/>
    <property type="evidence" value="ECO:0007669"/>
    <property type="project" value="TreeGrafter"/>
</dbReference>
<dbReference type="AlphaFoldDB" id="A0A197K1P2"/>
<dbReference type="Proteomes" id="UP000078512">
    <property type="component" value="Unassembled WGS sequence"/>
</dbReference>
<feature type="compositionally biased region" description="Low complexity" evidence="2">
    <location>
        <begin position="214"/>
        <end position="223"/>
    </location>
</feature>
<dbReference type="STRING" id="1314771.A0A197K1P2"/>
<evidence type="ECO:0000256" key="2">
    <source>
        <dbReference type="SAM" id="MobiDB-lite"/>
    </source>
</evidence>
<feature type="compositionally biased region" description="Acidic residues" evidence="2">
    <location>
        <begin position="1166"/>
        <end position="1175"/>
    </location>
</feature>
<sequence>MASRYTPSPLQGQQQQQQQQRYAPSNQFQEGHTIPTESSDWNAYSDQSMKPSTASMSSIQSWVSTDPSSSNYTNQYTNNSSGQSQQQSAHYSSHQSYVPPPRGSSATPSARNRSNSNNSTASGAGMGYGYGNSGGYTGSHLSHVSQMSNNSSVYSQQQQQQYQPQQYQQYQDLSTYQPSTSFSGAPNANGSARQDQQYTQQGYPSYDIQHANESNLSLGNSSSADSHAPNFQQPQPMYPHQHQQYQRQHRSTPSDVSHISVSRALQQESLAAQSQSLMQSIEQVGPSQQGSPRMNHRTVPKRREQGQAVANTTPDGDLPSLDQYEAMLQKMASPTLGPSSPRETRSNLRRTDHDRDNRAARQARKQQQQQHQPSMGMDQMLDGLAPPPPAVMIVHDSSPVDQSGLLGGNRLTVTSAEERKLRRRSSLPTSLANSPNQLLTNLRRRNSGHHSPMDSSAPSATLQVHPLDNPFGHRPLDMGTHQDSSAASQGYENHRRLLHVDEDEDNLSVLSDDSERHRLDQQRRNKRNSPRLSPQIPKPPLTTKSTLRLSHTLSQTDVDEVNMLASPGAKDGDLEVASVAALAAAATAANDNQKTDEGDRQIEQFQWELSQLQQGSSPPRNMASPKPSPATTSASRSRATTPLGIVSEELLPLPTGPSRQQLLASLEDGAPKSGPNRTTSPISMMKSRPTTPVSGIRPPPGPAPPMMSAPIPGTGAYPSPPPSVNGGPRKGTRDPTRRAKPSPPASSNIMPPTTPRPRTGSIAMIDGMLTQAPPTLPLPSLPPPPPPSAGPLPSLPPPPPSSAGPRPSTASTSSDTASQRRRKPSGGRDLVQPSAQLLAEYTFGGQDSLPTPAPSLPMTPEIGSNGPSPSMVEKEKELVTAKDEIQRLQALLAEQDKDAAAAMEARQELESKLEAMMAKKLQEEGDDIHNRAPGSNNTAAEQEEQLEKMRQEHSVQQESNAALQQELDVFTERLQQEEAQYRTLQDTVQRLTLKISRLENQHAAEVQQIQRDHEEFLEKVVQDHADKLTDLTEQSKTDSEQLVLKFRLEQQEHQGHAAAEKEFVKEQATFRAREKVLIARLEEQADRNQQLEARIFELEKKQGEHDFEMDTWINTNKSLERQLAIEQLQQQESRYQMDKVERENRRLRAILADLDLASRLGRAVDSGDEDEENEEENRVEVKSAYERQREKWIQQTQLLERKMARAEEEATSIMEKNMELMVALEVAQST</sequence>
<feature type="compositionally biased region" description="Low complexity" evidence="2">
    <location>
        <begin position="68"/>
        <end position="97"/>
    </location>
</feature>
<feature type="compositionally biased region" description="Low complexity" evidence="2">
    <location>
        <begin position="145"/>
        <end position="177"/>
    </location>
</feature>
<feature type="region of interest" description="Disordered" evidence="2">
    <location>
        <begin position="925"/>
        <end position="948"/>
    </location>
</feature>
<feature type="compositionally biased region" description="Basic and acidic residues" evidence="2">
    <location>
        <begin position="513"/>
        <end position="523"/>
    </location>
</feature>
<feature type="compositionally biased region" description="Gly residues" evidence="2">
    <location>
        <begin position="124"/>
        <end position="137"/>
    </location>
</feature>
<keyword evidence="1" id="KW-0175">Coiled coil</keyword>
<feature type="compositionally biased region" description="Polar residues" evidence="2">
    <location>
        <begin position="21"/>
        <end position="67"/>
    </location>
</feature>
<reference evidence="3 4" key="1">
    <citation type="submission" date="2016-05" db="EMBL/GenBank/DDBJ databases">
        <title>Genome sequencing reveals origins of a unique bacterial endosymbiosis in the earliest lineages of terrestrial Fungi.</title>
        <authorList>
            <consortium name="DOE Joint Genome Institute"/>
            <person name="Uehling J."/>
            <person name="Gryganskyi A."/>
            <person name="Hameed K."/>
            <person name="Tschaplinski T."/>
            <person name="Misztal P."/>
            <person name="Wu S."/>
            <person name="Desiro A."/>
            <person name="Vande Pol N."/>
            <person name="Du Z.-Y."/>
            <person name="Zienkiewicz A."/>
            <person name="Zienkiewicz K."/>
            <person name="Morin E."/>
            <person name="Tisserant E."/>
            <person name="Splivallo R."/>
            <person name="Hainaut M."/>
            <person name="Henrissat B."/>
            <person name="Ohm R."/>
            <person name="Kuo A."/>
            <person name="Yan J."/>
            <person name="Lipzen A."/>
            <person name="Nolan M."/>
            <person name="Labutti K."/>
            <person name="Barry K."/>
            <person name="Goldstein A."/>
            <person name="Labbe J."/>
            <person name="Schadt C."/>
            <person name="Tuskan G."/>
            <person name="Grigoriev I."/>
            <person name="Martin F."/>
            <person name="Vilgalys R."/>
            <person name="Bonito G."/>
        </authorList>
    </citation>
    <scope>NUCLEOTIDE SEQUENCE [LARGE SCALE GENOMIC DNA]</scope>
    <source>
        <strain evidence="3 4">AG-77</strain>
    </source>
</reference>
<accession>A0A197K1P2</accession>
<feature type="compositionally biased region" description="Low complexity" evidence="2">
    <location>
        <begin position="11"/>
        <end position="20"/>
    </location>
</feature>
<feature type="compositionally biased region" description="Pro residues" evidence="2">
    <location>
        <begin position="697"/>
        <end position="707"/>
    </location>
</feature>
<dbReference type="PRINTS" id="PR01217">
    <property type="entry name" value="PRICHEXTENSN"/>
</dbReference>
<protein>
    <submittedName>
        <fullName evidence="3">Uncharacterized protein</fullName>
    </submittedName>
</protein>
<feature type="compositionally biased region" description="Polar residues" evidence="2">
    <location>
        <begin position="453"/>
        <end position="462"/>
    </location>
</feature>
<dbReference type="GO" id="GO:0051015">
    <property type="term" value="F:actin filament binding"/>
    <property type="evidence" value="ECO:0007669"/>
    <property type="project" value="TreeGrafter"/>
</dbReference>
<feature type="compositionally biased region" description="Basic and acidic residues" evidence="2">
    <location>
        <begin position="342"/>
        <end position="359"/>
    </location>
</feature>
<feature type="region of interest" description="Disordered" evidence="2">
    <location>
        <begin position="1163"/>
        <end position="1182"/>
    </location>
</feature>
<feature type="compositionally biased region" description="Polar residues" evidence="2">
    <location>
        <begin position="426"/>
        <end position="440"/>
    </location>
</feature>
<dbReference type="PANTHER" id="PTHR45615:SF40">
    <property type="entry name" value="MYOSIN HEAVY CHAIN, NON-MUSCLE"/>
    <property type="match status" value="1"/>
</dbReference>
<evidence type="ECO:0000256" key="1">
    <source>
        <dbReference type="SAM" id="Coils"/>
    </source>
</evidence>
<dbReference type="OrthoDB" id="2447185at2759"/>
<dbReference type="GO" id="GO:0005737">
    <property type="term" value="C:cytoplasm"/>
    <property type="evidence" value="ECO:0007669"/>
    <property type="project" value="TreeGrafter"/>
</dbReference>
<feature type="region of interest" description="Disordered" evidence="2">
    <location>
        <begin position="1"/>
        <end position="489"/>
    </location>
</feature>
<keyword evidence="4" id="KW-1185">Reference proteome</keyword>
<feature type="compositionally biased region" description="Pro residues" evidence="2">
    <location>
        <begin position="774"/>
        <end position="802"/>
    </location>
</feature>
<dbReference type="GO" id="GO:0000146">
    <property type="term" value="F:microfilament motor activity"/>
    <property type="evidence" value="ECO:0007669"/>
    <property type="project" value="TreeGrafter"/>
</dbReference>
<organism evidence="3 4">
    <name type="scientific">Linnemannia elongata AG-77</name>
    <dbReference type="NCBI Taxonomy" id="1314771"/>
    <lineage>
        <taxon>Eukaryota</taxon>
        <taxon>Fungi</taxon>
        <taxon>Fungi incertae sedis</taxon>
        <taxon>Mucoromycota</taxon>
        <taxon>Mortierellomycotina</taxon>
        <taxon>Mortierellomycetes</taxon>
        <taxon>Mortierellales</taxon>
        <taxon>Mortierellaceae</taxon>
        <taxon>Linnemannia</taxon>
    </lineage>
</organism>
<feature type="compositionally biased region" description="Polar residues" evidence="2">
    <location>
        <begin position="251"/>
        <end position="260"/>
    </location>
</feature>
<gene>
    <name evidence="3" type="ORF">K457DRAFT_18124</name>
</gene>
<feature type="compositionally biased region" description="Low complexity" evidence="2">
    <location>
        <begin position="104"/>
        <end position="123"/>
    </location>
</feature>
<feature type="compositionally biased region" description="Low complexity" evidence="2">
    <location>
        <begin position="623"/>
        <end position="638"/>
    </location>
</feature>
<evidence type="ECO:0000313" key="3">
    <source>
        <dbReference type="EMBL" id="OAQ30611.1"/>
    </source>
</evidence>